<proteinExistence type="predicted"/>
<keyword evidence="3" id="KW-1185">Reference proteome</keyword>
<feature type="region of interest" description="Disordered" evidence="1">
    <location>
        <begin position="1"/>
        <end position="20"/>
    </location>
</feature>
<feature type="compositionally biased region" description="Acidic residues" evidence="1">
    <location>
        <begin position="182"/>
        <end position="206"/>
    </location>
</feature>
<dbReference type="Proteomes" id="UP000027265">
    <property type="component" value="Unassembled WGS sequence"/>
</dbReference>
<evidence type="ECO:0000313" key="2">
    <source>
        <dbReference type="EMBL" id="KDQ52857.1"/>
    </source>
</evidence>
<gene>
    <name evidence="2" type="ORF">JAAARDRAFT_50076</name>
</gene>
<feature type="region of interest" description="Disordered" evidence="1">
    <location>
        <begin position="375"/>
        <end position="450"/>
    </location>
</feature>
<feature type="region of interest" description="Disordered" evidence="1">
    <location>
        <begin position="94"/>
        <end position="255"/>
    </location>
</feature>
<protein>
    <submittedName>
        <fullName evidence="2">Uncharacterized protein</fullName>
    </submittedName>
</protein>
<feature type="compositionally biased region" description="Acidic residues" evidence="1">
    <location>
        <begin position="213"/>
        <end position="236"/>
    </location>
</feature>
<dbReference type="InParanoid" id="A0A067PNI2"/>
<organism evidence="2 3">
    <name type="scientific">Jaapia argillacea MUCL 33604</name>
    <dbReference type="NCBI Taxonomy" id="933084"/>
    <lineage>
        <taxon>Eukaryota</taxon>
        <taxon>Fungi</taxon>
        <taxon>Dikarya</taxon>
        <taxon>Basidiomycota</taxon>
        <taxon>Agaricomycotina</taxon>
        <taxon>Agaricomycetes</taxon>
        <taxon>Agaricomycetidae</taxon>
        <taxon>Jaapiales</taxon>
        <taxon>Jaapiaceae</taxon>
        <taxon>Jaapia</taxon>
    </lineage>
</organism>
<feature type="compositionally biased region" description="Polar residues" evidence="1">
    <location>
        <begin position="385"/>
        <end position="422"/>
    </location>
</feature>
<evidence type="ECO:0000256" key="1">
    <source>
        <dbReference type="SAM" id="MobiDB-lite"/>
    </source>
</evidence>
<sequence length="607" mass="65448">MLPLPIPSTIVPEASTSMTTPQLPIQPQSVAAMPPVSSPLVDAILDHITLPPPVPSTTIPAPSTSVKPTAQPPIQPKTVAAIPPAYTPVPRIAPPVYHHDGQQFHGPKPLPRHDDVPISKVGPPSWHNPANPVNPTRHPSSATPKPSKGKRKAHQPSLLAGEGYNDDDGDNHRGDPVVGEEAVGEEVEEVVGDEPVEGEVVGDEEAGSQVDSDAAEENDENDENDEEEEEGMEEGEGSTSKEGILPPTHVYNDSTTCPATKSALYEKVYNLQCVMNKSTNDEEKPPPRQCGNSTKHNQKPPKLPACLWCRQKRQKCKFTRYPNSRPRGLSNPLYVNPAGKVYLQGEAGGPLKEDAAVSSGGLVKRQRHQRVILSDDEGDAMETSPLETPSANPKATPTNVRCQPHQLSTSAAPCATRLSSTGKGKADKDPVAESSAQGAAQSNPRTVPRKVMPNVSTHHLCVPRTYPCIPKPINVDTIPCSPIPSPAPTPPPATIPLAPETTIEALSMEVHQLKTELQAQQKVTDGIRREQAALKAQFAKMLTDAVNSAVTSFSQPLTLHLQARWFHRRFIVDYYCRYSFPVIDVGRLVLLQHLTTDLALPLASSNA</sequence>
<evidence type="ECO:0000313" key="3">
    <source>
        <dbReference type="Proteomes" id="UP000027265"/>
    </source>
</evidence>
<feature type="region of interest" description="Disordered" evidence="1">
    <location>
        <begin position="278"/>
        <end position="302"/>
    </location>
</feature>
<name>A0A067PNI2_9AGAM</name>
<accession>A0A067PNI2</accession>
<reference evidence="3" key="1">
    <citation type="journal article" date="2014" name="Proc. Natl. Acad. Sci. U.S.A.">
        <title>Extensive sampling of basidiomycete genomes demonstrates inadequacy of the white-rot/brown-rot paradigm for wood decay fungi.</title>
        <authorList>
            <person name="Riley R."/>
            <person name="Salamov A.A."/>
            <person name="Brown D.W."/>
            <person name="Nagy L.G."/>
            <person name="Floudas D."/>
            <person name="Held B.W."/>
            <person name="Levasseur A."/>
            <person name="Lombard V."/>
            <person name="Morin E."/>
            <person name="Otillar R."/>
            <person name="Lindquist E.A."/>
            <person name="Sun H."/>
            <person name="LaButti K.M."/>
            <person name="Schmutz J."/>
            <person name="Jabbour D."/>
            <person name="Luo H."/>
            <person name="Baker S.E."/>
            <person name="Pisabarro A.G."/>
            <person name="Walton J.D."/>
            <person name="Blanchette R.A."/>
            <person name="Henrissat B."/>
            <person name="Martin F."/>
            <person name="Cullen D."/>
            <person name="Hibbett D.S."/>
            <person name="Grigoriev I.V."/>
        </authorList>
    </citation>
    <scope>NUCLEOTIDE SEQUENCE [LARGE SCALE GENOMIC DNA]</scope>
    <source>
        <strain evidence="3">MUCL 33604</strain>
    </source>
</reference>
<dbReference type="HOGENOM" id="CLU_449816_0_0_1"/>
<dbReference type="EMBL" id="KL197737">
    <property type="protein sequence ID" value="KDQ52857.1"/>
    <property type="molecule type" value="Genomic_DNA"/>
</dbReference>
<feature type="compositionally biased region" description="Polar residues" evidence="1">
    <location>
        <begin position="434"/>
        <end position="445"/>
    </location>
</feature>
<dbReference type="AlphaFoldDB" id="A0A067PNI2"/>
<feature type="compositionally biased region" description="Polar residues" evidence="1">
    <location>
        <begin position="131"/>
        <end position="144"/>
    </location>
</feature>